<dbReference type="EMBL" id="CAADRA010001522">
    <property type="protein sequence ID" value="VFT82203.1"/>
    <property type="molecule type" value="Genomic_DNA"/>
</dbReference>
<evidence type="ECO:0000313" key="2">
    <source>
        <dbReference type="EMBL" id="VFT82203.1"/>
    </source>
</evidence>
<dbReference type="PANTHER" id="PTHR31827">
    <property type="entry name" value="EMB|CAB89363.1"/>
    <property type="match status" value="1"/>
</dbReference>
<sequence>MDDLYLFEESTSPPPTCLFNGCELPAVWPTVKCLFHRAREKCAEPDCCNQVYARGRCVRHGAKKPCAAPGCHTNVRFGELCSKHAETVTRFCRVEGCDRIGRVQGKCVAHGGGRLCAHDGCTSFARVQGLCQRHQEHRLLKKKSKSTPVTQLVEIDSAGPLELNEVDAVLHLTALDLTEIEEAATQAMVESISPLTMDDLMYFEL</sequence>
<dbReference type="EMBL" id="VJMH01001521">
    <property type="protein sequence ID" value="KAF0711714.1"/>
    <property type="molecule type" value="Genomic_DNA"/>
</dbReference>
<dbReference type="OrthoDB" id="86077at2759"/>
<dbReference type="PANTHER" id="PTHR31827:SF1">
    <property type="entry name" value="EMB|CAB89363.1"/>
    <property type="match status" value="1"/>
</dbReference>
<gene>
    <name evidence="2" type="primary">Aste57867_5123</name>
    <name evidence="1" type="ORF">As57867_005110</name>
    <name evidence="2" type="ORF">ASTE57867_5123</name>
</gene>
<protein>
    <submittedName>
        <fullName evidence="2">Aste57867_5123 protein</fullName>
    </submittedName>
</protein>
<dbReference type="AlphaFoldDB" id="A0A485KD05"/>
<organism evidence="2 3">
    <name type="scientific">Aphanomyces stellatus</name>
    <dbReference type="NCBI Taxonomy" id="120398"/>
    <lineage>
        <taxon>Eukaryota</taxon>
        <taxon>Sar</taxon>
        <taxon>Stramenopiles</taxon>
        <taxon>Oomycota</taxon>
        <taxon>Saprolegniomycetes</taxon>
        <taxon>Saprolegniales</taxon>
        <taxon>Verrucalvaceae</taxon>
        <taxon>Aphanomyces</taxon>
    </lineage>
</organism>
<reference evidence="2 3" key="1">
    <citation type="submission" date="2019-03" db="EMBL/GenBank/DDBJ databases">
        <authorList>
            <person name="Gaulin E."/>
            <person name="Dumas B."/>
        </authorList>
    </citation>
    <scope>NUCLEOTIDE SEQUENCE [LARGE SCALE GENOMIC DNA]</scope>
    <source>
        <strain evidence="2">CBS 568.67</strain>
    </source>
</reference>
<dbReference type="Proteomes" id="UP000332933">
    <property type="component" value="Unassembled WGS sequence"/>
</dbReference>
<evidence type="ECO:0000313" key="1">
    <source>
        <dbReference type="EMBL" id="KAF0711714.1"/>
    </source>
</evidence>
<evidence type="ECO:0000313" key="3">
    <source>
        <dbReference type="Proteomes" id="UP000332933"/>
    </source>
</evidence>
<name>A0A485KD05_9STRA</name>
<keyword evidence="3" id="KW-1185">Reference proteome</keyword>
<reference evidence="1" key="2">
    <citation type="submission" date="2019-06" db="EMBL/GenBank/DDBJ databases">
        <title>Genomics analysis of Aphanomyces spp. identifies a new class of oomycete effector associated with host adaptation.</title>
        <authorList>
            <person name="Gaulin E."/>
        </authorList>
    </citation>
    <scope>NUCLEOTIDE SEQUENCE</scope>
    <source>
        <strain evidence="1">CBS 578.67</strain>
    </source>
</reference>
<proteinExistence type="predicted"/>
<accession>A0A485KD05</accession>